<reference evidence="2 3" key="1">
    <citation type="submission" date="2019-10" db="EMBL/GenBank/DDBJ databases">
        <title>Assembly and Annotation for the nematode Trichostrongylus colubriformis.</title>
        <authorList>
            <person name="Martin J."/>
        </authorList>
    </citation>
    <scope>NUCLEOTIDE SEQUENCE [LARGE SCALE GENOMIC DNA]</scope>
    <source>
        <strain evidence="2">G859</strain>
        <tissue evidence="2">Whole worm</tissue>
    </source>
</reference>
<proteinExistence type="predicted"/>
<dbReference type="Pfam" id="PF24983">
    <property type="entry name" value="DUF7774"/>
    <property type="match status" value="1"/>
</dbReference>
<comment type="caution">
    <text evidence="2">The sequence shown here is derived from an EMBL/GenBank/DDBJ whole genome shotgun (WGS) entry which is preliminary data.</text>
</comment>
<evidence type="ECO:0000313" key="3">
    <source>
        <dbReference type="Proteomes" id="UP001331761"/>
    </source>
</evidence>
<accession>A0AAN8G9T2</accession>
<dbReference type="AlphaFoldDB" id="A0AAN8G9T2"/>
<feature type="domain" description="DUF7774" evidence="1">
    <location>
        <begin position="46"/>
        <end position="134"/>
    </location>
</feature>
<dbReference type="PANTHER" id="PTHR38630:SF1">
    <property type="entry name" value="DEK_C DOMAIN-CONTAINING PROTEIN-RELATED"/>
    <property type="match status" value="1"/>
</dbReference>
<keyword evidence="3" id="KW-1185">Reference proteome</keyword>
<dbReference type="EMBL" id="WIXE01003020">
    <property type="protein sequence ID" value="KAK5984313.1"/>
    <property type="molecule type" value="Genomic_DNA"/>
</dbReference>
<dbReference type="PANTHER" id="PTHR38630">
    <property type="entry name" value="PROTEIN CBG12780"/>
    <property type="match status" value="1"/>
</dbReference>
<gene>
    <name evidence="2" type="ORF">GCK32_007180</name>
</gene>
<organism evidence="2 3">
    <name type="scientific">Trichostrongylus colubriformis</name>
    <name type="common">Black scour worm</name>
    <dbReference type="NCBI Taxonomy" id="6319"/>
    <lineage>
        <taxon>Eukaryota</taxon>
        <taxon>Metazoa</taxon>
        <taxon>Ecdysozoa</taxon>
        <taxon>Nematoda</taxon>
        <taxon>Chromadorea</taxon>
        <taxon>Rhabditida</taxon>
        <taxon>Rhabditina</taxon>
        <taxon>Rhabditomorpha</taxon>
        <taxon>Strongyloidea</taxon>
        <taxon>Trichostrongylidae</taxon>
        <taxon>Trichostrongylus</taxon>
    </lineage>
</organism>
<dbReference type="InterPro" id="IPR056676">
    <property type="entry name" value="DUF7774"/>
</dbReference>
<evidence type="ECO:0000313" key="2">
    <source>
        <dbReference type="EMBL" id="KAK5984313.1"/>
    </source>
</evidence>
<protein>
    <recommendedName>
        <fullName evidence="1">DUF7774 domain-containing protein</fullName>
    </recommendedName>
</protein>
<sequence>MQPPIDNTKNHRDEIFARIDEDVDLTKVLAGFDAEHVAGVGASDKKALNAAKKILRVAYKEKAMEKALTKEENETIAKFFSGKLPYDQNVLHVIDQALDKTIDYMQTHGTHLDEETQRLIRERETLKAAMLKTMLTTPKFIPKTWVKQYDSMLLRYAVALMFRSCC</sequence>
<dbReference type="Proteomes" id="UP001331761">
    <property type="component" value="Unassembled WGS sequence"/>
</dbReference>
<name>A0AAN8G9T2_TRICO</name>
<evidence type="ECO:0000259" key="1">
    <source>
        <dbReference type="Pfam" id="PF24983"/>
    </source>
</evidence>